<evidence type="ECO:0000313" key="15">
    <source>
        <dbReference type="EMBL" id="KAB8269587.1"/>
    </source>
</evidence>
<protein>
    <submittedName>
        <fullName evidence="15">Proteasome stabiliser-domain-containing protein</fullName>
    </submittedName>
</protein>
<dbReference type="GO" id="GO:0008270">
    <property type="term" value="F:zinc ion binding"/>
    <property type="evidence" value="ECO:0007669"/>
    <property type="project" value="UniProtKB-KW"/>
</dbReference>
<dbReference type="InterPro" id="IPR038718">
    <property type="entry name" value="SNF2-like_sf"/>
</dbReference>
<sequence>MGELYGYSPFREVQLYVDDILAGIIWPFPVIFTGGVAPGFWRPIVGIDAFDLRQPEIDISPFLPILKDGQPHSFEIKIAGLSVAQNGTVTLSDSVGSYWVVTGNIFLYLSDSALDSTSPGTEKPYVDAPTPQFKATRSLVQNQSGGNDSLAYSVVGERTLSIKSSAFQWSQNLTYSNFGLFSQQGISQSTNQHTAGRSTIIAFGANQTSNEVQFEYPLSVNQTYRPTDAGQSIHAWMSRGLDIKTTGATGAVPDILITALARRSPEDLDSDAPPNKRRKLTSGIQSLRELSGLSDTRVPRGYIPLVRFHLYLDFASASPIQDDPVVPVRDTLKGGLPASFREFIDADGRVCFASQLFMIVATDLANWFDGGNHLRGGILAEEMGLGKTVEIISLICLNRRHLAPEETFPDHRHDGLRPSGATLIITPPAILEQWEQEIKLHAPGLSVFHYTGIQRHQSLSDEELIELLADQDVVLTTYNILAREVHYSGDVPQRNLRHKKRFEPRRTPLVRISWWRVCIDEAQMIESGVSNAARVARLIPRQNAWAVTGTPLRKDISDLLGLLLFLRYEPFCGVIWHRLCGSFRTELANLVRMIALRHSKVHVRNELHIPPQKRIVITVPFTAVEEQRYGQLFEEMCGACGLNLSGAPLNGDWDPDDLSIIERMRSWLIKLRRTCLHPAGKPLRGLGTGTGPLRSVAEVLEVMIDQNDALIHAEERSLLLSQLRRGQLLENAKHRQQALGLWSKSLERANAIVKECRDRLHSERMERRMDVVNVDRDVTSADTASEDETEEAAKNTRGGARQRLRAALEVQHICVFFTGNAYFQMKTDPKLTRPDSEESRALEKREVEAYDSAKLIRKEMLAEISRKVGHFMKIVRERAQKNQFVNIPKMKPQLWSKGLESHRILDKLEDFCDSMNKHAVQYDEWRQTMIKFLSESLIDQEDESELEGDEYEKSTKHQDEVYVYMEALRAMFADRHDALTGQKNVLIAHEVKSGIVQAQKGEGPSPTLFLQMMNTRSRIKPDPQLGSLRGIISELRSLATSLEWQASGGNSRARAETELVSLVLRNASQMASEQAKVATNMEKEVEMFRDTMNNRLEYYRQLQQISDTVAPYDEESAGKPLNEALFSAKLRQEEIIDEKISALRAKHRYLIHLRDESGSDDSSKICVICQSGFEVVCGHKYCKDCLRMWWHQHRTCPTCKKRLKANDFYQITYKPQEFLVQEEKPPAKVEPERRPKNSIYTDISSGTLREIKTVDLDGSFGTKIDTLARHILWLRHHDPGGKSVIFSQYKDFLEVLAIAFHRFKIGFSSVDSKDGISKFKSDPSIECFFLHARAHSSGLNLVNATHVFLCEPLINTAIELQAIARVHRIGQHRPTTVWMYLVSDTVEESIYELSVSRRLAHIVQKEKAEPLCADVENGRAVTDNITEAAIDSANSLEIRDAALSNLMAGGAFGGELVKKDDLWRCLFGNPTMKEANNFQAGASGEVARFLRGSESLAVRNKVIAVCQHINNRVQAPSIKLPVAALLKQFKEQKSKLIRHFDLIYIQQGIDRLGASARIEILLPLLQGISEIGTSTDEQAAVVFNLVLRLLPLLKLPPKDSTEDIQLKSRLGLSDKDTEFLSSWFEKLLILFPADKNASTCPGLSPADYAFLNKGASLSETWNPSSHGGLNLTETKATALRFLCSRAFTDSERFFPALVASADPNSRLADLGEEILKRFIPALENIDVVRRLFTLYFGSVEPEGASPARTALQIKILVYLGKSLRAATETANVLRLIEEGLLSDVARSSQGLQASKLRTQIFTFTTWVVRIGSPTDLKQIAPKVIAGLRDFINSQGWPSPGSSGQRLPATDLSLRGLAYESIGILVPKVDFQSQEEQTAISGFELIRWLFISLSSDDSSAQIFVSIEQALGSILNSSVDSWDKEFQESLRPFLLRQMNSLPGEEDPVTGFKVVRRTQYAAVRFANRFLPYSDVVARWIDLMAVACGSERHQEVVEEGKKGLHPYWYRLLNPTKDKVWFTSVTSDSRSSWFKFPNFPETARFLLGSTASTVVPGLSAAEILSGPYKEAFNYTITFLRNILLWESFSGSNISTEIEQDWDIKLDVLLTSDEQARCAVKRYIETSDKEAVLLFLTSALSGLGGGAQKGLWQCGENFIGICSLASNDIVEPMVSMVITLKNSLYSNDQELQNLAARALGILASHPAFSENELRELLSELSVPIESWKSAIGEVVLKIRGAVLALAYILSRLAFRNVIYKAPETTVKLFIATTFDIIRDARDSLLRRSAQVAIGQLSLSGVLSTTVLSNDEWDTIVDKLKPDAKAESETAITAIGLLSLSFSKVDHKDPQFTKFLNSLHNLHEIRSPETHFTIGEALSSAAAGWTSKSMATEFDVDEKLPTWQLSDTVLAEMCDKIISDCGASKPSLRKASSIWLLCLVKNCGHLQQMQDRLRKCQRTFTRLLADRDEVVQETGAQGLSLVYDIGDQTLKDDLVRDLVDSFTASGSNLAGGKVSEDTELFEPGALPTGGGSSVNTYKDIMNLASEAGDPTLVYRFMSLASNNALWTNRAAFSKLGISTIFSDSSANGYLAKNPKIYPKLFRYRFDPNPNVQRSMNTIWQALVKDPAAIISDHFDEIMDDLLRSMLAGREWRVRQASCAAIADLIQGRQPEKYFKYMEEIFLKAFKLIDDIKESVRAAALKLCQTITNAVIRTLETSDTETRRAGTMLAGTIPFLLSDKGMESDVQEVQGFAIGALIQIIKKSPGQPLRPFVPRVMEQFLNSLSSLEPQAVNYVHLNADKYGLTGQEIDKMRLSSIRTSPMMEVIERYLIDMLDETSMREFAGNLESVLRSAVGLPTKVGCSRVLVLLSMRTVLFRPYADRFIQLLIKYVVDRNDTVSASYCTSIGYLMRLASDDRVLKTIEHAKSLYLTAEDANQRIIAAEILHSTSKLSNDRFMAFAATALPFIFVSKYDTDEHVQEAFEKTWQDNVGGNRAVSLYIKEITSLVSDNLDSPRWIVKHTAALGFANSIMALDSELDLATSEYLWPILEKALAGKTWDGKEVVVKAFTKFTSQAKTLWLEKPRIGDTMKAIAIREAKRINPTYRPHAITAFGGIAQARQDLNLMPDAVDIVSRVLSEFDEGEDSMDIDSGSGQKNKQTREDTLVACVKCLLQCINLTCAASAEATNNSMSDIKRLLHETLDSGGRNVQITLYEQLHMFFSRVTTGALESHDEEPKLRKVQKSLAALAGEMLSRQIDVTAEAIRRERAQAAMSYIMLCRQLDIGLDIDGELCELLKSWRKSERSGPVQQALDQALARLMQ</sequence>
<dbReference type="PROSITE" id="PS50089">
    <property type="entry name" value="ZF_RING_2"/>
    <property type="match status" value="1"/>
</dbReference>
<evidence type="ECO:0000256" key="12">
    <source>
        <dbReference type="SAM" id="MobiDB-lite"/>
    </source>
</evidence>
<dbReference type="Pfam" id="PF23731">
    <property type="entry name" value="ARM_ECM29_C"/>
    <property type="match status" value="1"/>
</dbReference>
<dbReference type="PROSITE" id="PS00518">
    <property type="entry name" value="ZF_RING_1"/>
    <property type="match status" value="1"/>
</dbReference>
<name>A0A5N6ITP3_9EURO</name>
<evidence type="ECO:0000256" key="4">
    <source>
        <dbReference type="ARBA" id="ARBA00022737"/>
    </source>
</evidence>
<dbReference type="InterPro" id="IPR056948">
    <property type="entry name" value="PNGaseA_N"/>
</dbReference>
<keyword evidence="5" id="KW-0547">Nucleotide-binding</keyword>
<reference evidence="15 16" key="1">
    <citation type="submission" date="2019-04" db="EMBL/GenBank/DDBJ databases">
        <title>Fungal friends and foes A comparative genomics study of 23 Aspergillus species from section Flavi.</title>
        <authorList>
            <consortium name="DOE Joint Genome Institute"/>
            <person name="Kjaerbolling I."/>
            <person name="Vesth T.C."/>
            <person name="Frisvad J.C."/>
            <person name="Nybo J.L."/>
            <person name="Theobald S."/>
            <person name="Kildgaard S."/>
            <person name="Petersen T.I."/>
            <person name="Kuo A."/>
            <person name="Sato A."/>
            <person name="Lyhne E.K."/>
            <person name="Kogle M.E."/>
            <person name="Wiebenga A."/>
            <person name="Kun R.S."/>
            <person name="Lubbers R.J."/>
            <person name="Makela M.R."/>
            <person name="Barry K."/>
            <person name="Chovatia M."/>
            <person name="Clum A."/>
            <person name="Daum C."/>
            <person name="Haridas S."/>
            <person name="He G."/>
            <person name="LaButti K."/>
            <person name="Lipzen A."/>
            <person name="Mondo S."/>
            <person name="Pangilinan J."/>
            <person name="Riley R."/>
            <person name="Salamov A."/>
            <person name="Simmons B.A."/>
            <person name="Magnuson J.K."/>
            <person name="Henrissat B."/>
            <person name="Mortensen U.H."/>
            <person name="Larsen T.O."/>
            <person name="De vries R.P."/>
            <person name="Grigoriev I.V."/>
            <person name="Machida M."/>
            <person name="Baker S.E."/>
            <person name="Andersen M.R."/>
        </authorList>
    </citation>
    <scope>NUCLEOTIDE SEQUENCE [LARGE SCALE GENOMIC DNA]</scope>
    <source>
        <strain evidence="15 16">CBS 117635</strain>
    </source>
</reference>
<keyword evidence="4" id="KW-0677">Repeat</keyword>
<dbReference type="SUPFAM" id="SSF52540">
    <property type="entry name" value="P-loop containing nucleoside triphosphate hydrolases"/>
    <property type="match status" value="2"/>
</dbReference>
<evidence type="ECO:0000256" key="9">
    <source>
        <dbReference type="ARBA" id="ARBA00022840"/>
    </source>
</evidence>
<dbReference type="InterPro" id="IPR027417">
    <property type="entry name" value="P-loop_NTPase"/>
</dbReference>
<dbReference type="GO" id="GO:0060090">
    <property type="term" value="F:molecular adaptor activity"/>
    <property type="evidence" value="ECO:0007669"/>
    <property type="project" value="InterPro"/>
</dbReference>
<keyword evidence="7" id="KW-0378">Hydrolase</keyword>
<dbReference type="CDD" id="cd18793">
    <property type="entry name" value="SF2_C_SNF"/>
    <property type="match status" value="1"/>
</dbReference>
<dbReference type="Gene3D" id="3.30.40.10">
    <property type="entry name" value="Zinc/RING finger domain, C3HC4 (zinc finger)"/>
    <property type="match status" value="1"/>
</dbReference>
<keyword evidence="2" id="KW-0963">Cytoplasm</keyword>
<evidence type="ECO:0000256" key="7">
    <source>
        <dbReference type="ARBA" id="ARBA00022801"/>
    </source>
</evidence>
<dbReference type="PROSITE" id="PS51194">
    <property type="entry name" value="HELICASE_CTER"/>
    <property type="match status" value="1"/>
</dbReference>
<keyword evidence="9" id="KW-0067">ATP-binding</keyword>
<dbReference type="Proteomes" id="UP000326289">
    <property type="component" value="Unassembled WGS sequence"/>
</dbReference>
<dbReference type="InterPro" id="IPR059033">
    <property type="entry name" value="C144_05_dom"/>
</dbReference>
<dbReference type="GO" id="GO:0000502">
    <property type="term" value="C:proteasome complex"/>
    <property type="evidence" value="ECO:0007669"/>
    <property type="project" value="UniProtKB-KW"/>
</dbReference>
<evidence type="ECO:0000256" key="1">
    <source>
        <dbReference type="ARBA" id="ARBA00004496"/>
    </source>
</evidence>
<dbReference type="InterPro" id="IPR024372">
    <property type="entry name" value="Ecm29_N"/>
</dbReference>
<keyword evidence="16" id="KW-1185">Reference proteome</keyword>
<evidence type="ECO:0000256" key="11">
    <source>
        <dbReference type="PROSITE-ProRule" id="PRU00175"/>
    </source>
</evidence>
<dbReference type="InterPro" id="IPR001650">
    <property type="entry name" value="Helicase_C-like"/>
</dbReference>
<dbReference type="InterPro" id="IPR017907">
    <property type="entry name" value="Znf_RING_CS"/>
</dbReference>
<dbReference type="Pfam" id="PF26021">
    <property type="entry name" value="Ferritin_C144_05"/>
    <property type="match status" value="1"/>
</dbReference>
<dbReference type="GO" id="GO:0036503">
    <property type="term" value="P:ERAD pathway"/>
    <property type="evidence" value="ECO:0007669"/>
    <property type="project" value="TreeGrafter"/>
</dbReference>
<evidence type="ECO:0000256" key="6">
    <source>
        <dbReference type="ARBA" id="ARBA00022771"/>
    </source>
</evidence>
<evidence type="ECO:0000313" key="16">
    <source>
        <dbReference type="Proteomes" id="UP000326289"/>
    </source>
</evidence>
<comment type="subcellular location">
    <subcellularLocation>
        <location evidence="1">Cytoplasm</location>
    </subcellularLocation>
</comment>
<keyword evidence="8" id="KW-0862">Zinc</keyword>
<dbReference type="FunFam" id="3.40.50.10810:FF:000059">
    <property type="entry name" value="SNF2 family helicase/ATPase, putative"/>
    <property type="match status" value="1"/>
</dbReference>
<dbReference type="SUPFAM" id="SSF48371">
    <property type="entry name" value="ARM repeat"/>
    <property type="match status" value="2"/>
</dbReference>
<evidence type="ECO:0000256" key="2">
    <source>
        <dbReference type="ARBA" id="ARBA00022490"/>
    </source>
</evidence>
<dbReference type="InterPro" id="IPR001841">
    <property type="entry name" value="Znf_RING"/>
</dbReference>
<dbReference type="InterPro" id="IPR011989">
    <property type="entry name" value="ARM-like"/>
</dbReference>
<keyword evidence="3" id="KW-0479">Metal-binding</keyword>
<dbReference type="Pfam" id="PF00271">
    <property type="entry name" value="Helicase_C"/>
    <property type="match status" value="1"/>
</dbReference>
<dbReference type="EMBL" id="ML732844">
    <property type="protein sequence ID" value="KAB8269587.1"/>
    <property type="molecule type" value="Genomic_DNA"/>
</dbReference>
<dbReference type="InterPro" id="IPR014001">
    <property type="entry name" value="Helicase_ATP-bd"/>
</dbReference>
<feature type="domain" description="RING-type" evidence="13">
    <location>
        <begin position="1166"/>
        <end position="1200"/>
    </location>
</feature>
<evidence type="ECO:0000256" key="10">
    <source>
        <dbReference type="ARBA" id="ARBA00022942"/>
    </source>
</evidence>
<dbReference type="CDD" id="cd18070">
    <property type="entry name" value="DEXQc_SHPRH"/>
    <property type="match status" value="1"/>
</dbReference>
<dbReference type="Gene3D" id="1.25.10.10">
    <property type="entry name" value="Leucine-rich Repeat Variant"/>
    <property type="match status" value="2"/>
</dbReference>
<dbReference type="Pfam" id="PF12222">
    <property type="entry name" value="PNGaseA"/>
    <property type="match status" value="1"/>
</dbReference>
<dbReference type="Pfam" id="PF24492">
    <property type="entry name" value="HEAT_ECM29"/>
    <property type="match status" value="1"/>
</dbReference>
<dbReference type="GO" id="GO:0043248">
    <property type="term" value="P:proteasome assembly"/>
    <property type="evidence" value="ECO:0007669"/>
    <property type="project" value="InterPro"/>
</dbReference>
<dbReference type="Gene3D" id="3.40.50.10810">
    <property type="entry name" value="Tandem AAA-ATPase domain"/>
    <property type="match status" value="1"/>
</dbReference>
<dbReference type="Pfam" id="PF25156">
    <property type="entry name" value="PNGase_A_C"/>
    <property type="match status" value="1"/>
</dbReference>
<dbReference type="PANTHER" id="PTHR23346">
    <property type="entry name" value="TRANSLATIONAL ACTIVATOR GCN1-RELATED"/>
    <property type="match status" value="1"/>
</dbReference>
<evidence type="ECO:0000259" key="13">
    <source>
        <dbReference type="PROSITE" id="PS50089"/>
    </source>
</evidence>
<dbReference type="InterPro" id="IPR013083">
    <property type="entry name" value="Znf_RING/FYVE/PHD"/>
</dbReference>
<dbReference type="SUPFAM" id="SSF57850">
    <property type="entry name" value="RING/U-box"/>
    <property type="match status" value="1"/>
</dbReference>
<dbReference type="GO" id="GO:0016787">
    <property type="term" value="F:hydrolase activity"/>
    <property type="evidence" value="ECO:0007669"/>
    <property type="project" value="UniProtKB-KW"/>
</dbReference>
<evidence type="ECO:0000256" key="3">
    <source>
        <dbReference type="ARBA" id="ARBA00022723"/>
    </source>
</evidence>
<dbReference type="SMART" id="SM00487">
    <property type="entry name" value="DEXDc"/>
    <property type="match status" value="1"/>
</dbReference>
<dbReference type="InterPro" id="IPR016024">
    <property type="entry name" value="ARM-type_fold"/>
</dbReference>
<dbReference type="InterPro" id="IPR000330">
    <property type="entry name" value="SNF2_N"/>
</dbReference>
<evidence type="ECO:0000256" key="5">
    <source>
        <dbReference type="ARBA" id="ARBA00022741"/>
    </source>
</evidence>
<organism evidence="15 16">
    <name type="scientific">Aspergillus minisclerotigenes</name>
    <dbReference type="NCBI Taxonomy" id="656917"/>
    <lineage>
        <taxon>Eukaryota</taxon>
        <taxon>Fungi</taxon>
        <taxon>Dikarya</taxon>
        <taxon>Ascomycota</taxon>
        <taxon>Pezizomycotina</taxon>
        <taxon>Eurotiomycetes</taxon>
        <taxon>Eurotiomycetidae</taxon>
        <taxon>Eurotiales</taxon>
        <taxon>Aspergillaceae</taxon>
        <taxon>Aspergillus</taxon>
        <taxon>Aspergillus subgen. Circumdati</taxon>
    </lineage>
</organism>
<dbReference type="InterPro" id="IPR055443">
    <property type="entry name" value="HEAT_ECM29"/>
</dbReference>
<proteinExistence type="predicted"/>
<dbReference type="GO" id="GO:0005634">
    <property type="term" value="C:nucleus"/>
    <property type="evidence" value="ECO:0007669"/>
    <property type="project" value="TreeGrafter"/>
</dbReference>
<gene>
    <name evidence="15" type="ORF">BDV30DRAFT_229698</name>
</gene>
<dbReference type="PANTHER" id="PTHR23346:SF19">
    <property type="entry name" value="PROTEASOME ADAPTER AND SCAFFOLD PROTEIN ECM29"/>
    <property type="match status" value="1"/>
</dbReference>
<feature type="domain" description="Helicase C-terminal" evidence="14">
    <location>
        <begin position="1266"/>
        <end position="1419"/>
    </location>
</feature>
<keyword evidence="10 15" id="KW-0647">Proteasome</keyword>
<dbReference type="InterPro" id="IPR049730">
    <property type="entry name" value="SNF2/RAD54-like_C"/>
</dbReference>
<dbReference type="Pfam" id="PF00176">
    <property type="entry name" value="SNF2-rel_dom"/>
    <property type="match status" value="1"/>
</dbReference>
<evidence type="ECO:0000259" key="14">
    <source>
        <dbReference type="PROSITE" id="PS51194"/>
    </source>
</evidence>
<dbReference type="Pfam" id="PF13001">
    <property type="entry name" value="ECM29_N"/>
    <property type="match status" value="1"/>
</dbReference>
<dbReference type="GO" id="GO:0005737">
    <property type="term" value="C:cytoplasm"/>
    <property type="evidence" value="ECO:0007669"/>
    <property type="project" value="UniProtKB-SubCell"/>
</dbReference>
<feature type="region of interest" description="Disordered" evidence="12">
    <location>
        <begin position="778"/>
        <end position="798"/>
    </location>
</feature>
<dbReference type="FunFam" id="3.40.50.300:FF:001870">
    <property type="entry name" value="SNF2 family helicase/ATPase, putative"/>
    <property type="match status" value="1"/>
</dbReference>
<dbReference type="Gene3D" id="3.40.50.300">
    <property type="entry name" value="P-loop containing nucleotide triphosphate hydrolases"/>
    <property type="match status" value="1"/>
</dbReference>
<accession>A0A5N6ITP3</accession>
<keyword evidence="6 11" id="KW-0863">Zinc-finger</keyword>
<evidence type="ECO:0000256" key="8">
    <source>
        <dbReference type="ARBA" id="ARBA00022833"/>
    </source>
</evidence>
<dbReference type="GO" id="GO:0005524">
    <property type="term" value="F:ATP binding"/>
    <property type="evidence" value="ECO:0007669"/>
    <property type="project" value="InterPro"/>
</dbReference>